<keyword evidence="1" id="KW-0732">Signal</keyword>
<name>A0ABV3XPI8_9RHOB</name>
<keyword evidence="3" id="KW-1185">Reference proteome</keyword>
<evidence type="ECO:0000313" key="3">
    <source>
        <dbReference type="Proteomes" id="UP001560019"/>
    </source>
</evidence>
<comment type="caution">
    <text evidence="2">The sequence shown here is derived from an EMBL/GenBank/DDBJ whole genome shotgun (WGS) entry which is preliminary data.</text>
</comment>
<gene>
    <name evidence="2" type="ORF">Ga0609869_000582</name>
</gene>
<organism evidence="2 3">
    <name type="scientific">Rhodovulum iodosum</name>
    <dbReference type="NCBI Taxonomy" id="68291"/>
    <lineage>
        <taxon>Bacteria</taxon>
        <taxon>Pseudomonadati</taxon>
        <taxon>Pseudomonadota</taxon>
        <taxon>Alphaproteobacteria</taxon>
        <taxon>Rhodobacterales</taxon>
        <taxon>Paracoccaceae</taxon>
        <taxon>Rhodovulum</taxon>
    </lineage>
</organism>
<sequence>MTVCLPCAAALWTPAQAASPIAEIVCAPRAEMETRLKHRFGAVLQGVGLRGPDEVMELWSSPRSGDWTLVMRYAGGQSCIVAMGADWVPLLPDGPA</sequence>
<proteinExistence type="predicted"/>
<evidence type="ECO:0000313" key="2">
    <source>
        <dbReference type="EMBL" id="MEX5727229.1"/>
    </source>
</evidence>
<dbReference type="RefSeq" id="WP_125407951.1">
    <property type="nucleotide sequence ID" value="NZ_JBEHHI010000001.1"/>
</dbReference>
<dbReference type="EMBL" id="JBEHHI010000001">
    <property type="protein sequence ID" value="MEX5727229.1"/>
    <property type="molecule type" value="Genomic_DNA"/>
</dbReference>
<protein>
    <recommendedName>
        <fullName evidence="4">Lipoprotein</fullName>
    </recommendedName>
</protein>
<accession>A0ABV3XPI8</accession>
<feature type="signal peptide" evidence="1">
    <location>
        <begin position="1"/>
        <end position="17"/>
    </location>
</feature>
<dbReference type="Proteomes" id="UP001560019">
    <property type="component" value="Unassembled WGS sequence"/>
</dbReference>
<feature type="chain" id="PRO_5046987143" description="Lipoprotein" evidence="1">
    <location>
        <begin position="18"/>
        <end position="96"/>
    </location>
</feature>
<evidence type="ECO:0008006" key="4">
    <source>
        <dbReference type="Google" id="ProtNLM"/>
    </source>
</evidence>
<reference evidence="2 3" key="1">
    <citation type="submission" date="2024-06" db="EMBL/GenBank/DDBJ databases">
        <title>Genome of Rhodovulum iodosum, a marine photoferrotroph.</title>
        <authorList>
            <person name="Bianchini G."/>
            <person name="Nikeleit V."/>
            <person name="Kappler A."/>
            <person name="Bryce C."/>
            <person name="Sanchez-Baracaldo P."/>
        </authorList>
    </citation>
    <scope>NUCLEOTIDE SEQUENCE [LARGE SCALE GENOMIC DNA]</scope>
    <source>
        <strain evidence="2 3">UT/N1</strain>
    </source>
</reference>
<evidence type="ECO:0000256" key="1">
    <source>
        <dbReference type="SAM" id="SignalP"/>
    </source>
</evidence>